<dbReference type="GO" id="GO:0016740">
    <property type="term" value="F:transferase activity"/>
    <property type="evidence" value="ECO:0007669"/>
    <property type="project" value="UniProtKB-KW"/>
</dbReference>
<evidence type="ECO:0000313" key="2">
    <source>
        <dbReference type="EMBL" id="NBG65164.1"/>
    </source>
</evidence>
<evidence type="ECO:0000313" key="3">
    <source>
        <dbReference type="Proteomes" id="UP000470771"/>
    </source>
</evidence>
<dbReference type="InterPro" id="IPR043129">
    <property type="entry name" value="ATPase_NBD"/>
</dbReference>
<proteinExistence type="predicted"/>
<dbReference type="Proteomes" id="UP000470771">
    <property type="component" value="Unassembled WGS sequence"/>
</dbReference>
<dbReference type="NCBIfam" id="TIGR03725">
    <property type="entry name" value="T6A_YeaZ"/>
    <property type="match status" value="1"/>
</dbReference>
<name>A0A6N9NH60_9FLAO</name>
<evidence type="ECO:0000259" key="1">
    <source>
        <dbReference type="Pfam" id="PF00814"/>
    </source>
</evidence>
<feature type="domain" description="Gcp-like" evidence="1">
    <location>
        <begin position="33"/>
        <end position="132"/>
    </location>
</feature>
<accession>A0A6N9NH60</accession>
<keyword evidence="3" id="KW-1185">Reference proteome</keyword>
<dbReference type="InterPro" id="IPR000905">
    <property type="entry name" value="Gcp-like_dom"/>
</dbReference>
<dbReference type="CDD" id="cd24032">
    <property type="entry name" value="ASKHA_NBD_TsaB"/>
    <property type="match status" value="1"/>
</dbReference>
<dbReference type="AlphaFoldDB" id="A0A6N9NH60"/>
<dbReference type="Pfam" id="PF00814">
    <property type="entry name" value="TsaD"/>
    <property type="match status" value="1"/>
</dbReference>
<dbReference type="PANTHER" id="PTHR11735">
    <property type="entry name" value="TRNA N6-ADENOSINE THREONYLCARBAMOYLTRANSFERASE"/>
    <property type="match status" value="1"/>
</dbReference>
<gene>
    <name evidence="2" type="primary">tsaB</name>
    <name evidence="2" type="ORF">GQN54_03490</name>
</gene>
<dbReference type="RefSeq" id="WP_160632043.1">
    <property type="nucleotide sequence ID" value="NZ_WWNE01000004.1"/>
</dbReference>
<dbReference type="InterPro" id="IPR022496">
    <property type="entry name" value="T6A_TsaB"/>
</dbReference>
<dbReference type="GO" id="GO:0005829">
    <property type="term" value="C:cytosol"/>
    <property type="evidence" value="ECO:0007669"/>
    <property type="project" value="TreeGrafter"/>
</dbReference>
<comment type="caution">
    <text evidence="2">The sequence shown here is derived from an EMBL/GenBank/DDBJ whole genome shotgun (WGS) entry which is preliminary data.</text>
</comment>
<sequence length="227" mass="25149">MALILSLETATKVCSVALHKDGELLGVKEQSGAYSHSELLNQFIAELLEETAIEFNQLEAIAVSKGPGSYTGLRIGVSTAKGFCYALSIPLIAVDTLKAMSLRAYRSVKNEDAYYLPMIDARRMEVYCGVYDFDLNLIVPVSAQIIGEESFGELHSKEVFYFGDGAEKCQGVLTHPSFIRLEAIFPSAIELGMLAKLKFELSEFEDVAYFEPFYLKDFLATTPKKLL</sequence>
<dbReference type="Gene3D" id="3.30.420.40">
    <property type="match status" value="2"/>
</dbReference>
<reference evidence="2 3" key="1">
    <citation type="submission" date="2019-12" db="EMBL/GenBank/DDBJ databases">
        <authorList>
            <person name="Zhao J."/>
        </authorList>
    </citation>
    <scope>NUCLEOTIDE SEQUENCE [LARGE SCALE GENOMIC DNA]</scope>
    <source>
        <strain evidence="2 3">S-15</strain>
    </source>
</reference>
<keyword evidence="2" id="KW-0808">Transferase</keyword>
<dbReference type="SUPFAM" id="SSF53067">
    <property type="entry name" value="Actin-like ATPase domain"/>
    <property type="match status" value="2"/>
</dbReference>
<organism evidence="2 3">
    <name type="scientific">Acidiluteibacter ferrifornacis</name>
    <dbReference type="NCBI Taxonomy" id="2692424"/>
    <lineage>
        <taxon>Bacteria</taxon>
        <taxon>Pseudomonadati</taxon>
        <taxon>Bacteroidota</taxon>
        <taxon>Flavobacteriia</taxon>
        <taxon>Flavobacteriales</taxon>
        <taxon>Cryomorphaceae</taxon>
        <taxon>Acidiluteibacter</taxon>
    </lineage>
</organism>
<protein>
    <submittedName>
        <fullName evidence="2">tRNA (Adenosine(37)-N6)-threonylcarbamoyltransferase complex dimerization subunit type 1 TsaB</fullName>
    </submittedName>
</protein>
<dbReference type="EMBL" id="WWNE01000004">
    <property type="protein sequence ID" value="NBG65164.1"/>
    <property type="molecule type" value="Genomic_DNA"/>
</dbReference>
<dbReference type="GO" id="GO:0002949">
    <property type="term" value="P:tRNA threonylcarbamoyladenosine modification"/>
    <property type="evidence" value="ECO:0007669"/>
    <property type="project" value="InterPro"/>
</dbReference>
<dbReference type="PANTHER" id="PTHR11735:SF11">
    <property type="entry name" value="TRNA THREONYLCARBAMOYLADENOSINE BIOSYNTHESIS PROTEIN TSAB"/>
    <property type="match status" value="1"/>
</dbReference>